<name>A0A8J2LSC1_9HEXA</name>
<comment type="caution">
    <text evidence="2">The sequence shown here is derived from an EMBL/GenBank/DDBJ whole genome shotgun (WGS) entry which is preliminary data.</text>
</comment>
<protein>
    <submittedName>
        <fullName evidence="2">Uncharacterized protein</fullName>
    </submittedName>
</protein>
<feature type="transmembrane region" description="Helical" evidence="1">
    <location>
        <begin position="70"/>
        <end position="95"/>
    </location>
</feature>
<evidence type="ECO:0000313" key="3">
    <source>
        <dbReference type="Proteomes" id="UP000708208"/>
    </source>
</evidence>
<feature type="transmembrane region" description="Helical" evidence="1">
    <location>
        <begin position="130"/>
        <end position="153"/>
    </location>
</feature>
<accession>A0A8J2LSC1</accession>
<organism evidence="2 3">
    <name type="scientific">Allacma fusca</name>
    <dbReference type="NCBI Taxonomy" id="39272"/>
    <lineage>
        <taxon>Eukaryota</taxon>
        <taxon>Metazoa</taxon>
        <taxon>Ecdysozoa</taxon>
        <taxon>Arthropoda</taxon>
        <taxon>Hexapoda</taxon>
        <taxon>Collembola</taxon>
        <taxon>Symphypleona</taxon>
        <taxon>Sminthuridae</taxon>
        <taxon>Allacma</taxon>
    </lineage>
</organism>
<proteinExistence type="predicted"/>
<keyword evidence="1" id="KW-0812">Transmembrane</keyword>
<reference evidence="2" key="1">
    <citation type="submission" date="2021-06" db="EMBL/GenBank/DDBJ databases">
        <authorList>
            <person name="Hodson N. C."/>
            <person name="Mongue J. A."/>
            <person name="Jaron S. K."/>
        </authorList>
    </citation>
    <scope>NUCLEOTIDE SEQUENCE</scope>
</reference>
<sequence length="225" mass="26366">MLICKYNCTFRILTFVTTILEWFVSVGLLIFMVWSHQDARHYRQVRRYQIFKTSNSIYQDHHDNDNFLEIYFGIGILIALTYMAVDVLLFIAAILRSRRSLYVWLFLTVATYIGGIILICLLFTEWSWMNFLLIIILTILKIWGFTIVLMFIAEIKTQELKVKGDDSFKHEETQTQQSSSGRHLVIEVKDTDEKRKAMDIVSKFSQNPDSRNILIAKHPSKLSPT</sequence>
<dbReference type="EMBL" id="CAJVCH010571365">
    <property type="protein sequence ID" value="CAG7837310.1"/>
    <property type="molecule type" value="Genomic_DNA"/>
</dbReference>
<feature type="transmembrane region" description="Helical" evidence="1">
    <location>
        <begin position="12"/>
        <end position="34"/>
    </location>
</feature>
<dbReference type="AlphaFoldDB" id="A0A8J2LSC1"/>
<evidence type="ECO:0000313" key="2">
    <source>
        <dbReference type="EMBL" id="CAG7837310.1"/>
    </source>
</evidence>
<dbReference type="Proteomes" id="UP000708208">
    <property type="component" value="Unassembled WGS sequence"/>
</dbReference>
<keyword evidence="1" id="KW-0472">Membrane</keyword>
<evidence type="ECO:0000256" key="1">
    <source>
        <dbReference type="SAM" id="Phobius"/>
    </source>
</evidence>
<keyword evidence="3" id="KW-1185">Reference proteome</keyword>
<feature type="transmembrane region" description="Helical" evidence="1">
    <location>
        <begin position="102"/>
        <end position="124"/>
    </location>
</feature>
<gene>
    <name evidence="2" type="ORF">AFUS01_LOCUS46443</name>
</gene>
<keyword evidence="1" id="KW-1133">Transmembrane helix</keyword>